<feature type="domain" description="Flavodoxin-like" evidence="4">
    <location>
        <begin position="2"/>
        <end position="110"/>
    </location>
</feature>
<dbReference type="InterPro" id="IPR029039">
    <property type="entry name" value="Flavoprotein-like_sf"/>
</dbReference>
<dbReference type="Gene3D" id="3.40.50.360">
    <property type="match status" value="1"/>
</dbReference>
<sequence>MKTLIVYYSLGGTTRRLARQLAEKLNADVSEIKCPRYGAGTLNYLRAGFDGARKFTPQIEMPKAPAGYDAVLIGGPVWVSTICAPLRSYLSSRPSFPEKIGLFLTSGGGAPQTNAVAHASELAPVPFAATLVLKDSTVKANGAKAEIDRFVQEIGAAFIRPGVSG</sequence>
<dbReference type="PANTHER" id="PTHR39201">
    <property type="entry name" value="EXPORTED PROTEIN-RELATED"/>
    <property type="match status" value="1"/>
</dbReference>
<dbReference type="InterPro" id="IPR008254">
    <property type="entry name" value="Flavodoxin/NO_synth"/>
</dbReference>
<protein>
    <submittedName>
        <fullName evidence="5">Flavodoxin</fullName>
    </submittedName>
</protein>
<evidence type="ECO:0000259" key="4">
    <source>
        <dbReference type="Pfam" id="PF12682"/>
    </source>
</evidence>
<name>A0A238KME6_9RHOB</name>
<evidence type="ECO:0000256" key="3">
    <source>
        <dbReference type="ARBA" id="ARBA00022643"/>
    </source>
</evidence>
<keyword evidence="6" id="KW-1185">Reference proteome</keyword>
<dbReference type="InterPro" id="IPR001226">
    <property type="entry name" value="Flavodoxin_CS"/>
</dbReference>
<dbReference type="AlphaFoldDB" id="A0A238KME6"/>
<dbReference type="Proteomes" id="UP000202922">
    <property type="component" value="Unassembled WGS sequence"/>
</dbReference>
<dbReference type="SUPFAM" id="SSF52218">
    <property type="entry name" value="Flavoproteins"/>
    <property type="match status" value="1"/>
</dbReference>
<evidence type="ECO:0000313" key="5">
    <source>
        <dbReference type="EMBL" id="SMX43888.1"/>
    </source>
</evidence>
<dbReference type="EMBL" id="FXYE01000002">
    <property type="protein sequence ID" value="SMX43888.1"/>
    <property type="molecule type" value="Genomic_DNA"/>
</dbReference>
<gene>
    <name evidence="5" type="ORF">COL8621_02403</name>
</gene>
<evidence type="ECO:0000313" key="6">
    <source>
        <dbReference type="Proteomes" id="UP000202922"/>
    </source>
</evidence>
<dbReference type="GO" id="GO:0009055">
    <property type="term" value="F:electron transfer activity"/>
    <property type="evidence" value="ECO:0007669"/>
    <property type="project" value="InterPro"/>
</dbReference>
<organism evidence="5 6">
    <name type="scientific">Actibacterium lipolyticum</name>
    <dbReference type="NCBI Taxonomy" id="1524263"/>
    <lineage>
        <taxon>Bacteria</taxon>
        <taxon>Pseudomonadati</taxon>
        <taxon>Pseudomonadota</taxon>
        <taxon>Alphaproteobacteria</taxon>
        <taxon>Rhodobacterales</taxon>
        <taxon>Roseobacteraceae</taxon>
        <taxon>Actibacterium</taxon>
    </lineage>
</organism>
<accession>A0A238KME6</accession>
<keyword evidence="3" id="KW-0288">FMN</keyword>
<dbReference type="Pfam" id="PF12682">
    <property type="entry name" value="Flavodoxin_4"/>
    <property type="match status" value="1"/>
</dbReference>
<dbReference type="GO" id="GO:0010181">
    <property type="term" value="F:FMN binding"/>
    <property type="evidence" value="ECO:0007669"/>
    <property type="project" value="InterPro"/>
</dbReference>
<keyword evidence="2" id="KW-0285">Flavoprotein</keyword>
<dbReference type="PROSITE" id="PS00201">
    <property type="entry name" value="FLAVODOXIN"/>
    <property type="match status" value="1"/>
</dbReference>
<proteinExistence type="predicted"/>
<dbReference type="PANTHER" id="PTHR39201:SF1">
    <property type="entry name" value="FLAVODOXIN-LIKE DOMAIN-CONTAINING PROTEIN"/>
    <property type="match status" value="1"/>
</dbReference>
<reference evidence="6" key="1">
    <citation type="submission" date="2017-05" db="EMBL/GenBank/DDBJ databases">
        <authorList>
            <person name="Rodrigo-Torres L."/>
            <person name="Arahal R. D."/>
            <person name="Lucena T."/>
        </authorList>
    </citation>
    <scope>NUCLEOTIDE SEQUENCE [LARGE SCALE GENOMIC DNA]</scope>
    <source>
        <strain evidence="6">CECT 8621</strain>
    </source>
</reference>
<dbReference type="RefSeq" id="WP_176438486.1">
    <property type="nucleotide sequence ID" value="NZ_FXYE01000002.1"/>
</dbReference>
<evidence type="ECO:0000256" key="1">
    <source>
        <dbReference type="ARBA" id="ARBA00001917"/>
    </source>
</evidence>
<comment type="cofactor">
    <cofactor evidence="1">
        <name>FMN</name>
        <dbReference type="ChEBI" id="CHEBI:58210"/>
    </cofactor>
</comment>
<evidence type="ECO:0000256" key="2">
    <source>
        <dbReference type="ARBA" id="ARBA00022630"/>
    </source>
</evidence>